<dbReference type="Ensembl" id="ENSVKKT00000021598.1">
    <property type="protein sequence ID" value="ENSVKKP00000021073.1"/>
    <property type="gene ID" value="ENSVKKG00000014152.1"/>
</dbReference>
<keyword evidence="4" id="KW-1185">Reference proteome</keyword>
<proteinExistence type="predicted"/>
<accession>A0A8D2LFM3</accession>
<evidence type="ECO:0000256" key="2">
    <source>
        <dbReference type="SAM" id="Phobius"/>
    </source>
</evidence>
<protein>
    <submittedName>
        <fullName evidence="3">Uncharacterized protein</fullName>
    </submittedName>
</protein>
<dbReference type="Proteomes" id="UP000694545">
    <property type="component" value="Unplaced"/>
</dbReference>
<feature type="region of interest" description="Disordered" evidence="1">
    <location>
        <begin position="102"/>
        <end position="122"/>
    </location>
</feature>
<keyword evidence="2" id="KW-0812">Transmembrane</keyword>
<dbReference type="AlphaFoldDB" id="A0A8D2LFM3"/>
<evidence type="ECO:0000313" key="3">
    <source>
        <dbReference type="Ensembl" id="ENSVKKP00000021073.1"/>
    </source>
</evidence>
<evidence type="ECO:0000313" key="4">
    <source>
        <dbReference type="Proteomes" id="UP000694545"/>
    </source>
</evidence>
<reference evidence="3" key="2">
    <citation type="submission" date="2025-09" db="UniProtKB">
        <authorList>
            <consortium name="Ensembl"/>
        </authorList>
    </citation>
    <scope>IDENTIFICATION</scope>
</reference>
<name>A0A8D2LFM3_VARKO</name>
<keyword evidence="2" id="KW-1133">Transmembrane helix</keyword>
<keyword evidence="2" id="KW-0472">Membrane</keyword>
<sequence>FPSFLGSLAGGLLAGLSLPVVLVFLATFLLLADYLKGRRPRGFPPGPVRLPFLGNLLHVSAKNPFSDIEKVRIGASWRDKGCKETGIDTAVSKGLNVLEERGRSGLGHKSSRKSGRNWAPLL</sequence>
<evidence type="ECO:0000256" key="1">
    <source>
        <dbReference type="SAM" id="MobiDB-lite"/>
    </source>
</evidence>
<reference evidence="3" key="1">
    <citation type="submission" date="2025-08" db="UniProtKB">
        <authorList>
            <consortium name="Ensembl"/>
        </authorList>
    </citation>
    <scope>IDENTIFICATION</scope>
</reference>
<organism evidence="3 4">
    <name type="scientific">Varanus komodoensis</name>
    <name type="common">Komodo dragon</name>
    <dbReference type="NCBI Taxonomy" id="61221"/>
    <lineage>
        <taxon>Eukaryota</taxon>
        <taxon>Metazoa</taxon>
        <taxon>Chordata</taxon>
        <taxon>Craniata</taxon>
        <taxon>Vertebrata</taxon>
        <taxon>Euteleostomi</taxon>
        <taxon>Lepidosauria</taxon>
        <taxon>Squamata</taxon>
        <taxon>Bifurcata</taxon>
        <taxon>Unidentata</taxon>
        <taxon>Episquamata</taxon>
        <taxon>Toxicofera</taxon>
        <taxon>Anguimorpha</taxon>
        <taxon>Paleoanguimorpha</taxon>
        <taxon>Varanoidea</taxon>
        <taxon>Varanidae</taxon>
        <taxon>Varanus</taxon>
    </lineage>
</organism>
<feature type="transmembrane region" description="Helical" evidence="2">
    <location>
        <begin position="12"/>
        <end position="32"/>
    </location>
</feature>